<accession>A0A2M8G7E5</accession>
<comment type="caution">
    <text evidence="1">The sequence shown here is derived from an EMBL/GenBank/DDBJ whole genome shotgun (WGS) entry which is preliminary data.</text>
</comment>
<proteinExistence type="predicted"/>
<dbReference type="Proteomes" id="UP000229438">
    <property type="component" value="Unassembled WGS sequence"/>
</dbReference>
<evidence type="ECO:0008006" key="3">
    <source>
        <dbReference type="Google" id="ProtNLM"/>
    </source>
</evidence>
<gene>
    <name evidence="1" type="ORF">CO015_02145</name>
</gene>
<protein>
    <recommendedName>
        <fullName evidence="3">JAB domain-containing protein</fullName>
    </recommendedName>
</protein>
<reference evidence="2" key="1">
    <citation type="submission" date="2017-09" db="EMBL/GenBank/DDBJ databases">
        <title>Depth-based differentiation of microbial function through sediment-hosted aquifers and enrichment of novel symbionts in the deep terrestrial subsurface.</title>
        <authorList>
            <person name="Probst A.J."/>
            <person name="Ladd B."/>
            <person name="Jarett J.K."/>
            <person name="Geller-Mcgrath D.E."/>
            <person name="Sieber C.M.K."/>
            <person name="Emerson J.B."/>
            <person name="Anantharaman K."/>
            <person name="Thomas B.C."/>
            <person name="Malmstrom R."/>
            <person name="Stieglmeier M."/>
            <person name="Klingl A."/>
            <person name="Woyke T."/>
            <person name="Ryan C.M."/>
            <person name="Banfield J.F."/>
        </authorList>
    </citation>
    <scope>NUCLEOTIDE SEQUENCE [LARGE SCALE GENOMIC DNA]</scope>
</reference>
<organism evidence="1 2">
    <name type="scientific">candidate division WWE3 bacterium CG_4_8_14_3_um_filter_42_11</name>
    <dbReference type="NCBI Taxonomy" id="1975076"/>
    <lineage>
        <taxon>Bacteria</taxon>
        <taxon>Katanobacteria</taxon>
    </lineage>
</organism>
<evidence type="ECO:0000313" key="1">
    <source>
        <dbReference type="EMBL" id="PJC68957.1"/>
    </source>
</evidence>
<dbReference type="SUPFAM" id="SSF102712">
    <property type="entry name" value="JAB1/MPN domain"/>
    <property type="match status" value="1"/>
</dbReference>
<sequence>MKCVKIVINIYLSLFLIKERKQSITTDNRPTNERDNAPELGEIIRQVEIPLGPELRRAVADSFLPQLEQMRDLTLREGRECALLHGVQPDTYSHTVKPTSSRIVLGQEGQIDRKVIEGLFTAMGFAGEIPLVLAHTHPNGPADFSSLDKTTWTKPVGTKVFMEDDVWEALGWRPIFCVLGVSHLDEENMVVFLTQHQEQIDADELMTHDILHRLKIIMDLTAPNPQFSPEMEAKAAKIEEEMGDDGEVGEGDGEDLISPEEAERFWDETRQWLQEIGFTLQRFRLSNAEGIVGYLADHLPEKVVLTQRKEKHLPSPDLSFLVKKR</sequence>
<evidence type="ECO:0000313" key="2">
    <source>
        <dbReference type="Proteomes" id="UP000229438"/>
    </source>
</evidence>
<dbReference type="EMBL" id="PFQS01000042">
    <property type="protein sequence ID" value="PJC68957.1"/>
    <property type="molecule type" value="Genomic_DNA"/>
</dbReference>
<name>A0A2M8G7E5_UNCKA</name>
<dbReference type="AlphaFoldDB" id="A0A2M8G7E5"/>